<dbReference type="InterPro" id="IPR045389">
    <property type="entry name" value="DUF6522"/>
</dbReference>
<comment type="caution">
    <text evidence="1">The sequence shown here is derived from an EMBL/GenBank/DDBJ whole genome shotgun (WGS) entry which is preliminary data.</text>
</comment>
<proteinExistence type="predicted"/>
<sequence length="79" mass="8805">MSDGARQPAPPALEIDGARVAHELGIEVSELRQLMDDKRIAVLCERGTGEDEGTWRASFYLGKKRARFMFDRAGRVLAD</sequence>
<gene>
    <name evidence="1" type="ORF">GCM10025759_05390</name>
</gene>
<name>A0ABP9L0R5_9GAMM</name>
<dbReference type="RefSeq" id="WP_158982937.1">
    <property type="nucleotide sequence ID" value="NZ_BAABKY010000001.1"/>
</dbReference>
<dbReference type="Pfam" id="PF20132">
    <property type="entry name" value="DUF6522"/>
    <property type="match status" value="1"/>
</dbReference>
<protein>
    <recommendedName>
        <fullName evidence="3">DNA-binding protein</fullName>
    </recommendedName>
</protein>
<dbReference type="Proteomes" id="UP001501083">
    <property type="component" value="Unassembled WGS sequence"/>
</dbReference>
<evidence type="ECO:0000313" key="1">
    <source>
        <dbReference type="EMBL" id="GAA5069025.1"/>
    </source>
</evidence>
<dbReference type="EMBL" id="BAABKY010000001">
    <property type="protein sequence ID" value="GAA5069025.1"/>
    <property type="molecule type" value="Genomic_DNA"/>
</dbReference>
<keyword evidence="2" id="KW-1185">Reference proteome</keyword>
<evidence type="ECO:0008006" key="3">
    <source>
        <dbReference type="Google" id="ProtNLM"/>
    </source>
</evidence>
<accession>A0ABP9L0R5</accession>
<organism evidence="1 2">
    <name type="scientific">Lysobacter panacisoli</name>
    <dbReference type="NCBI Taxonomy" id="1255263"/>
    <lineage>
        <taxon>Bacteria</taxon>
        <taxon>Pseudomonadati</taxon>
        <taxon>Pseudomonadota</taxon>
        <taxon>Gammaproteobacteria</taxon>
        <taxon>Lysobacterales</taxon>
        <taxon>Lysobacteraceae</taxon>
        <taxon>Lysobacter</taxon>
    </lineage>
</organism>
<reference evidence="2" key="1">
    <citation type="journal article" date="2019" name="Int. J. Syst. Evol. Microbiol.">
        <title>The Global Catalogue of Microorganisms (GCM) 10K type strain sequencing project: providing services to taxonomists for standard genome sequencing and annotation.</title>
        <authorList>
            <consortium name="The Broad Institute Genomics Platform"/>
            <consortium name="The Broad Institute Genome Sequencing Center for Infectious Disease"/>
            <person name="Wu L."/>
            <person name="Ma J."/>
        </authorList>
    </citation>
    <scope>NUCLEOTIDE SEQUENCE [LARGE SCALE GENOMIC DNA]</scope>
    <source>
        <strain evidence="2">JCM 19212</strain>
    </source>
</reference>
<evidence type="ECO:0000313" key="2">
    <source>
        <dbReference type="Proteomes" id="UP001501083"/>
    </source>
</evidence>